<keyword evidence="3" id="KW-1185">Reference proteome</keyword>
<dbReference type="EMBL" id="SRSD01000001">
    <property type="protein sequence ID" value="KAA0895290.1"/>
    <property type="molecule type" value="Genomic_DNA"/>
</dbReference>
<proteinExistence type="predicted"/>
<keyword evidence="1" id="KW-0732">Signal</keyword>
<dbReference type="Proteomes" id="UP000324298">
    <property type="component" value="Unassembled WGS sequence"/>
</dbReference>
<feature type="chain" id="PRO_5022947177" description="DUF4410 domain-containing protein" evidence="1">
    <location>
        <begin position="22"/>
        <end position="170"/>
    </location>
</feature>
<protein>
    <recommendedName>
        <fullName evidence="4">DUF4410 domain-containing protein</fullName>
    </recommendedName>
</protein>
<accession>A0A5A9XR40</accession>
<evidence type="ECO:0000313" key="2">
    <source>
        <dbReference type="EMBL" id="KAA0895290.1"/>
    </source>
</evidence>
<comment type="caution">
    <text evidence="2">The sequence shown here is derived from an EMBL/GenBank/DDBJ whole genome shotgun (WGS) entry which is preliminary data.</text>
</comment>
<feature type="signal peptide" evidence="1">
    <location>
        <begin position="1"/>
        <end position="21"/>
    </location>
</feature>
<dbReference type="OrthoDB" id="5405524at2"/>
<dbReference type="AlphaFoldDB" id="A0A5A9XR40"/>
<gene>
    <name evidence="2" type="ORF">ET418_01870</name>
</gene>
<organism evidence="2 3">
    <name type="scientific">Oryzomonas rubra</name>
    <dbReference type="NCBI Taxonomy" id="2509454"/>
    <lineage>
        <taxon>Bacteria</taxon>
        <taxon>Pseudomonadati</taxon>
        <taxon>Thermodesulfobacteriota</taxon>
        <taxon>Desulfuromonadia</taxon>
        <taxon>Geobacterales</taxon>
        <taxon>Geobacteraceae</taxon>
        <taxon>Oryzomonas</taxon>
    </lineage>
</organism>
<evidence type="ECO:0000313" key="3">
    <source>
        <dbReference type="Proteomes" id="UP000324298"/>
    </source>
</evidence>
<sequence length="170" mass="19585">MPNYSKYIAIIFLLLVLPACATTSTTVVDEEVVTNKQPMATYKSLVIRNFELNRELYTSVPEGRMGERERRYAQMPAEFAEQIERYVRSRHTYQDVARDGQVTGTTLVLKGRFTRIGRFRISITATLYDGATGQEVAYFRQTLWDVFDTSETLGSLAREVADFIDRIQYK</sequence>
<name>A0A5A9XR40_9BACT</name>
<dbReference type="RefSeq" id="WP_149305871.1">
    <property type="nucleotide sequence ID" value="NZ_SRSD01000001.1"/>
</dbReference>
<evidence type="ECO:0008006" key="4">
    <source>
        <dbReference type="Google" id="ProtNLM"/>
    </source>
</evidence>
<evidence type="ECO:0000256" key="1">
    <source>
        <dbReference type="SAM" id="SignalP"/>
    </source>
</evidence>
<reference evidence="2 3" key="1">
    <citation type="submission" date="2019-04" db="EMBL/GenBank/DDBJ databases">
        <title>Geobacter ruber sp. nov., ferric-reducing bacteria isolated from paddy soil.</title>
        <authorList>
            <person name="Xu Z."/>
            <person name="Masuda Y."/>
            <person name="Itoh H."/>
            <person name="Senoo K."/>
        </authorList>
    </citation>
    <scope>NUCLEOTIDE SEQUENCE [LARGE SCALE GENOMIC DNA]</scope>
    <source>
        <strain evidence="2 3">Red88</strain>
    </source>
</reference>